<dbReference type="SUPFAM" id="SSF55073">
    <property type="entry name" value="Nucleotide cyclase"/>
    <property type="match status" value="1"/>
</dbReference>
<accession>A0A1N7NQ10</accession>
<dbReference type="GO" id="GO:1902201">
    <property type="term" value="P:negative regulation of bacterial-type flagellum-dependent cell motility"/>
    <property type="evidence" value="ECO:0007669"/>
    <property type="project" value="TreeGrafter"/>
</dbReference>
<dbReference type="PROSITE" id="PS50887">
    <property type="entry name" value="GGDEF"/>
    <property type="match status" value="1"/>
</dbReference>
<keyword evidence="5" id="KW-1185">Reference proteome</keyword>
<reference evidence="4 5" key="1">
    <citation type="submission" date="2017-01" db="EMBL/GenBank/DDBJ databases">
        <authorList>
            <person name="Mah S.A."/>
            <person name="Swanson W.J."/>
            <person name="Moy G.W."/>
            <person name="Vacquier V.D."/>
        </authorList>
    </citation>
    <scope>NUCLEOTIDE SEQUENCE [LARGE SCALE GENOMIC DNA]</scope>
    <source>
        <strain evidence="4 5">DSM 11589</strain>
    </source>
</reference>
<dbReference type="InterPro" id="IPR000160">
    <property type="entry name" value="GGDEF_dom"/>
</dbReference>
<dbReference type="PANTHER" id="PTHR45138">
    <property type="entry name" value="REGULATORY COMPONENTS OF SENSORY TRANSDUCTION SYSTEM"/>
    <property type="match status" value="1"/>
</dbReference>
<dbReference type="Proteomes" id="UP000185678">
    <property type="component" value="Unassembled WGS sequence"/>
</dbReference>
<feature type="domain" description="GGDEF" evidence="3">
    <location>
        <begin position="206"/>
        <end position="341"/>
    </location>
</feature>
<organism evidence="4 5">
    <name type="scientific">Insolitispirillum peregrinum</name>
    <dbReference type="NCBI Taxonomy" id="80876"/>
    <lineage>
        <taxon>Bacteria</taxon>
        <taxon>Pseudomonadati</taxon>
        <taxon>Pseudomonadota</taxon>
        <taxon>Alphaproteobacteria</taxon>
        <taxon>Rhodospirillales</taxon>
        <taxon>Novispirillaceae</taxon>
        <taxon>Insolitispirillum</taxon>
    </lineage>
</organism>
<dbReference type="CDD" id="cd01949">
    <property type="entry name" value="GGDEF"/>
    <property type="match status" value="1"/>
</dbReference>
<gene>
    <name evidence="4" type="ORF">SAMN05421779_105288</name>
</gene>
<dbReference type="GO" id="GO:0043709">
    <property type="term" value="P:cell adhesion involved in single-species biofilm formation"/>
    <property type="evidence" value="ECO:0007669"/>
    <property type="project" value="TreeGrafter"/>
</dbReference>
<proteinExistence type="predicted"/>
<sequence>MAFAPRSMNRTRSIALQAFTRMQELGVTPTPENYATWFAYYNGSNPELSAEVDRLDLSGMLTAENTAHLHDDFLGMAQERRGLQDISMKIEEAMRSLIEQVNQVERGAQDYGNALNSLSGELNTHDTDSVNSLIAMVIGETERMALMNRDLEERLAQSASEISRLRTDLQTVRVEATTDGLTGLANRKAFDQDIQTQIEDAARQGYPLSLLILDIDHFKTFNDTHGHQTGDQVLRLVARTVQSVLPPHCTAARLGGEEFCVLAPRFPLGHACQIGESIRKAVGSKVLKNRKTGEALGLVTLSVGVATHVFGETSSQLIERADEALYLAKHTGRNRVCSQTDLRPSSLQAGA</sequence>
<dbReference type="OrthoDB" id="9812260at2"/>
<dbReference type="NCBIfam" id="TIGR00254">
    <property type="entry name" value="GGDEF"/>
    <property type="match status" value="1"/>
</dbReference>
<dbReference type="PANTHER" id="PTHR45138:SF9">
    <property type="entry name" value="DIGUANYLATE CYCLASE DGCM-RELATED"/>
    <property type="match status" value="1"/>
</dbReference>
<dbReference type="GO" id="GO:0052621">
    <property type="term" value="F:diguanylate cyclase activity"/>
    <property type="evidence" value="ECO:0007669"/>
    <property type="project" value="UniProtKB-EC"/>
</dbReference>
<evidence type="ECO:0000256" key="2">
    <source>
        <dbReference type="ARBA" id="ARBA00034247"/>
    </source>
</evidence>
<dbReference type="InterPro" id="IPR043128">
    <property type="entry name" value="Rev_trsase/Diguanyl_cyclase"/>
</dbReference>
<dbReference type="FunFam" id="3.30.70.270:FF:000001">
    <property type="entry name" value="Diguanylate cyclase domain protein"/>
    <property type="match status" value="1"/>
</dbReference>
<evidence type="ECO:0000256" key="1">
    <source>
        <dbReference type="ARBA" id="ARBA00012528"/>
    </source>
</evidence>
<dbReference type="STRING" id="80876.SAMN05421779_105288"/>
<dbReference type="Pfam" id="PF00990">
    <property type="entry name" value="GGDEF"/>
    <property type="match status" value="1"/>
</dbReference>
<evidence type="ECO:0000313" key="4">
    <source>
        <dbReference type="EMBL" id="SIT00416.1"/>
    </source>
</evidence>
<evidence type="ECO:0000313" key="5">
    <source>
        <dbReference type="Proteomes" id="UP000185678"/>
    </source>
</evidence>
<dbReference type="SMART" id="SM00267">
    <property type="entry name" value="GGDEF"/>
    <property type="match status" value="1"/>
</dbReference>
<dbReference type="AlphaFoldDB" id="A0A1N7NQ10"/>
<evidence type="ECO:0000259" key="3">
    <source>
        <dbReference type="PROSITE" id="PS50887"/>
    </source>
</evidence>
<name>A0A1N7NQ10_9PROT</name>
<protein>
    <recommendedName>
        <fullName evidence="1">diguanylate cyclase</fullName>
        <ecNumber evidence="1">2.7.7.65</ecNumber>
    </recommendedName>
</protein>
<comment type="catalytic activity">
    <reaction evidence="2">
        <text>2 GTP = 3',3'-c-di-GMP + 2 diphosphate</text>
        <dbReference type="Rhea" id="RHEA:24898"/>
        <dbReference type="ChEBI" id="CHEBI:33019"/>
        <dbReference type="ChEBI" id="CHEBI:37565"/>
        <dbReference type="ChEBI" id="CHEBI:58805"/>
        <dbReference type="EC" id="2.7.7.65"/>
    </reaction>
</comment>
<dbReference type="InterPro" id="IPR029787">
    <property type="entry name" value="Nucleotide_cyclase"/>
</dbReference>
<dbReference type="InterPro" id="IPR050469">
    <property type="entry name" value="Diguanylate_Cyclase"/>
</dbReference>
<dbReference type="GO" id="GO:0005886">
    <property type="term" value="C:plasma membrane"/>
    <property type="evidence" value="ECO:0007669"/>
    <property type="project" value="TreeGrafter"/>
</dbReference>
<dbReference type="EC" id="2.7.7.65" evidence="1"/>
<dbReference type="Gene3D" id="3.30.70.270">
    <property type="match status" value="1"/>
</dbReference>
<dbReference type="EMBL" id="FTOA01000005">
    <property type="protein sequence ID" value="SIT00416.1"/>
    <property type="molecule type" value="Genomic_DNA"/>
</dbReference>